<keyword evidence="4 6" id="KW-0274">FAD</keyword>
<comment type="caution">
    <text evidence="10">The sequence shown here is derived from an EMBL/GenBank/DDBJ whole genome shotgun (WGS) entry which is preliminary data.</text>
</comment>
<dbReference type="eggNOG" id="COG1960">
    <property type="taxonomic scope" value="Bacteria"/>
</dbReference>
<dbReference type="Pfam" id="PF00441">
    <property type="entry name" value="Acyl-CoA_dh_1"/>
    <property type="match status" value="1"/>
</dbReference>
<dbReference type="InterPro" id="IPR046373">
    <property type="entry name" value="Acyl-CoA_Oxase/DH_mid-dom_sf"/>
</dbReference>
<dbReference type="InterPro" id="IPR036250">
    <property type="entry name" value="AcylCo_DH-like_C"/>
</dbReference>
<evidence type="ECO:0000256" key="3">
    <source>
        <dbReference type="ARBA" id="ARBA00022630"/>
    </source>
</evidence>
<evidence type="ECO:0000256" key="1">
    <source>
        <dbReference type="ARBA" id="ARBA00001974"/>
    </source>
</evidence>
<dbReference type="STRING" id="1044.EH31_14105"/>
<dbReference type="EMBL" id="JMIW01000006">
    <property type="protein sequence ID" value="KEO89164.1"/>
    <property type="molecule type" value="Genomic_DNA"/>
</dbReference>
<keyword evidence="3 6" id="KW-0285">Flavoprotein</keyword>
<dbReference type="OrthoDB" id="7459120at2"/>
<evidence type="ECO:0000313" key="10">
    <source>
        <dbReference type="EMBL" id="KEO89164.1"/>
    </source>
</evidence>
<dbReference type="InterPro" id="IPR009075">
    <property type="entry name" value="AcylCo_DH/oxidase_C"/>
</dbReference>
<dbReference type="AlphaFoldDB" id="A0A074M717"/>
<dbReference type="SUPFAM" id="SSF47203">
    <property type="entry name" value="Acyl-CoA dehydrogenase C-terminal domain-like"/>
    <property type="match status" value="1"/>
</dbReference>
<dbReference type="PANTHER" id="PTHR43884">
    <property type="entry name" value="ACYL-COA DEHYDROGENASE"/>
    <property type="match status" value="1"/>
</dbReference>
<dbReference type="FunFam" id="1.20.140.10:FF:000001">
    <property type="entry name" value="Acyl-CoA dehydrogenase"/>
    <property type="match status" value="1"/>
</dbReference>
<gene>
    <name evidence="10" type="ORF">EH31_14105</name>
</gene>
<evidence type="ECO:0000259" key="7">
    <source>
        <dbReference type="Pfam" id="PF00441"/>
    </source>
</evidence>
<proteinExistence type="inferred from homology"/>
<reference evidence="10 11" key="1">
    <citation type="submission" date="2014-04" db="EMBL/GenBank/DDBJ databases">
        <title>A comprehensive comparison of genomes of Erythrobacter spp. strains.</title>
        <authorList>
            <person name="Zheng Q."/>
        </authorList>
    </citation>
    <scope>NUCLEOTIDE SEQUENCE [LARGE SCALE GENOMIC DNA]</scope>
    <source>
        <strain evidence="10 11">DSM 6997</strain>
    </source>
</reference>
<dbReference type="Gene3D" id="1.20.140.10">
    <property type="entry name" value="Butyryl-CoA Dehydrogenase, subunit A, domain 3"/>
    <property type="match status" value="1"/>
</dbReference>
<evidence type="ECO:0000256" key="6">
    <source>
        <dbReference type="RuleBase" id="RU362125"/>
    </source>
</evidence>
<dbReference type="PIRSF" id="PIRSF016578">
    <property type="entry name" value="HsaA"/>
    <property type="match status" value="1"/>
</dbReference>
<keyword evidence="5 6" id="KW-0560">Oxidoreductase</keyword>
<feature type="domain" description="Acyl-CoA oxidase/dehydrogenase middle" evidence="8">
    <location>
        <begin position="130"/>
        <end position="226"/>
    </location>
</feature>
<dbReference type="FunFam" id="1.10.540.10:FF:000026">
    <property type="entry name" value="Acyl-CoA dehydrogenase medium chain"/>
    <property type="match status" value="1"/>
</dbReference>
<dbReference type="FunFam" id="2.40.110.10:FF:000002">
    <property type="entry name" value="Acyl-CoA dehydrogenase fadE12"/>
    <property type="match status" value="1"/>
</dbReference>
<dbReference type="InterPro" id="IPR009100">
    <property type="entry name" value="AcylCoA_DH/oxidase_NM_dom_sf"/>
</dbReference>
<dbReference type="Proteomes" id="UP000027647">
    <property type="component" value="Unassembled WGS sequence"/>
</dbReference>
<dbReference type="Pfam" id="PF02771">
    <property type="entry name" value="Acyl-CoA_dh_N"/>
    <property type="match status" value="1"/>
</dbReference>
<protein>
    <submittedName>
        <fullName evidence="10">Acyl-CoA dehydrogenase</fullName>
    </submittedName>
</protein>
<dbReference type="GO" id="GO:0050660">
    <property type="term" value="F:flavin adenine dinucleotide binding"/>
    <property type="evidence" value="ECO:0007669"/>
    <property type="project" value="InterPro"/>
</dbReference>
<dbReference type="InterPro" id="IPR037069">
    <property type="entry name" value="AcylCoA_DH/ox_N_sf"/>
</dbReference>
<accession>A0A074M717</accession>
<feature type="domain" description="Acyl-CoA dehydrogenase/oxidase N-terminal" evidence="9">
    <location>
        <begin position="15"/>
        <end position="126"/>
    </location>
</feature>
<dbReference type="RefSeq" id="WP_034961034.1">
    <property type="nucleotide sequence ID" value="NZ_JMIW01000006.1"/>
</dbReference>
<evidence type="ECO:0000259" key="9">
    <source>
        <dbReference type="Pfam" id="PF02771"/>
    </source>
</evidence>
<dbReference type="PANTHER" id="PTHR43884:SF12">
    <property type="entry name" value="ISOVALERYL-COA DEHYDROGENASE, MITOCHONDRIAL-RELATED"/>
    <property type="match status" value="1"/>
</dbReference>
<organism evidence="10 11">
    <name type="scientific">Erythrobacter longus</name>
    <dbReference type="NCBI Taxonomy" id="1044"/>
    <lineage>
        <taxon>Bacteria</taxon>
        <taxon>Pseudomonadati</taxon>
        <taxon>Pseudomonadota</taxon>
        <taxon>Alphaproteobacteria</taxon>
        <taxon>Sphingomonadales</taxon>
        <taxon>Erythrobacteraceae</taxon>
        <taxon>Erythrobacter/Porphyrobacter group</taxon>
        <taxon>Erythrobacter</taxon>
    </lineage>
</organism>
<name>A0A074M717_ERYLO</name>
<dbReference type="InterPro" id="IPR006091">
    <property type="entry name" value="Acyl-CoA_Oxase/DH_mid-dom"/>
</dbReference>
<dbReference type="SUPFAM" id="SSF56645">
    <property type="entry name" value="Acyl-CoA dehydrogenase NM domain-like"/>
    <property type="match status" value="1"/>
</dbReference>
<sequence length="387" mass="42579">MPVIDVAQPEFMEDEEISIFADAVGKFYQQHAPQKRVQKWRDEGQVEREFWNEAGAAGLLGVSVPVEYGGHGGDFRHDMVVIDQQSKHDVDGFAASLHNTIILPYLVRHGTEEQKQKYLPKLVTGELVSAIAMTEPGVGSDLQSITTTALKDGNGYRINGAKTYISNGQTADFIVVVAKTDPNERAKGISLMLLETEGAEGFQRGKKLDKIGLDAADTSELFFDNVFVPAENVLGGVEGKGFYQLMGELPQERLVIAMGACTGIEKALDTTIDYVKSRKAFGQTIWDFQNTQFVLADLKARGTAARVFVNDCIAKLLKGELDVATASMAKYWCTELQGEVVDKCLQLHGGAGYINEYPIAKMYRDSRITRIFGGSNEVMKMLIARSM</sequence>
<evidence type="ECO:0000256" key="2">
    <source>
        <dbReference type="ARBA" id="ARBA00009347"/>
    </source>
</evidence>
<keyword evidence="11" id="KW-1185">Reference proteome</keyword>
<dbReference type="Pfam" id="PF02770">
    <property type="entry name" value="Acyl-CoA_dh_M"/>
    <property type="match status" value="1"/>
</dbReference>
<comment type="similarity">
    <text evidence="2 6">Belongs to the acyl-CoA dehydrogenase family.</text>
</comment>
<dbReference type="Gene3D" id="2.40.110.10">
    <property type="entry name" value="Butyryl-CoA Dehydrogenase, subunit A, domain 2"/>
    <property type="match status" value="1"/>
</dbReference>
<evidence type="ECO:0000313" key="11">
    <source>
        <dbReference type="Proteomes" id="UP000027647"/>
    </source>
</evidence>
<evidence type="ECO:0000256" key="4">
    <source>
        <dbReference type="ARBA" id="ARBA00022827"/>
    </source>
</evidence>
<comment type="cofactor">
    <cofactor evidence="1 6">
        <name>FAD</name>
        <dbReference type="ChEBI" id="CHEBI:57692"/>
    </cofactor>
</comment>
<feature type="domain" description="Acyl-CoA dehydrogenase/oxidase C-terminal" evidence="7">
    <location>
        <begin position="239"/>
        <end position="387"/>
    </location>
</feature>
<evidence type="ECO:0000256" key="5">
    <source>
        <dbReference type="ARBA" id="ARBA00023002"/>
    </source>
</evidence>
<dbReference type="InterPro" id="IPR013786">
    <property type="entry name" value="AcylCoA_DH/ox_N"/>
</dbReference>
<evidence type="ECO:0000259" key="8">
    <source>
        <dbReference type="Pfam" id="PF02770"/>
    </source>
</evidence>
<dbReference type="GO" id="GO:0003995">
    <property type="term" value="F:acyl-CoA dehydrogenase activity"/>
    <property type="evidence" value="ECO:0007669"/>
    <property type="project" value="InterPro"/>
</dbReference>
<dbReference type="PROSITE" id="PS00073">
    <property type="entry name" value="ACYL_COA_DH_2"/>
    <property type="match status" value="1"/>
</dbReference>
<dbReference type="InterPro" id="IPR006089">
    <property type="entry name" value="Acyl-CoA_DH_CS"/>
</dbReference>
<dbReference type="Gene3D" id="1.10.540.10">
    <property type="entry name" value="Acyl-CoA dehydrogenase/oxidase, N-terminal domain"/>
    <property type="match status" value="1"/>
</dbReference>